<dbReference type="GO" id="GO:0005634">
    <property type="term" value="C:nucleus"/>
    <property type="evidence" value="ECO:0007669"/>
    <property type="project" value="UniProtKB-SubCell"/>
</dbReference>
<dbReference type="AlphaFoldDB" id="A0A9P0LIV8"/>
<reference evidence="10" key="1">
    <citation type="submission" date="2022-03" db="EMBL/GenBank/DDBJ databases">
        <authorList>
            <person name="Sayadi A."/>
        </authorList>
    </citation>
    <scope>NUCLEOTIDE SEQUENCE</scope>
</reference>
<accession>A0A9P0LIV8</accession>
<keyword evidence="2" id="KW-0479">Metal-binding</keyword>
<protein>
    <recommendedName>
        <fullName evidence="9">SET domain-containing protein</fullName>
    </recommendedName>
</protein>
<keyword evidence="8" id="KW-0539">Nucleus</keyword>
<keyword evidence="4" id="KW-0863">Zinc-finger</keyword>
<keyword evidence="3" id="KW-0677">Repeat</keyword>
<dbReference type="Gene3D" id="2.170.270.10">
    <property type="entry name" value="SET domain"/>
    <property type="match status" value="1"/>
</dbReference>
<dbReference type="InterPro" id="IPR050331">
    <property type="entry name" value="Zinc_finger"/>
</dbReference>
<proteinExistence type="predicted"/>
<comment type="caution">
    <text evidence="10">The sequence shown here is derived from an EMBL/GenBank/DDBJ whole genome shotgun (WGS) entry which is preliminary data.</text>
</comment>
<evidence type="ECO:0000256" key="6">
    <source>
        <dbReference type="ARBA" id="ARBA00023015"/>
    </source>
</evidence>
<name>A0A9P0LIV8_ACAOB</name>
<gene>
    <name evidence="10" type="ORF">ACAOBT_LOCUS20670</name>
</gene>
<organism evidence="10 11">
    <name type="scientific">Acanthoscelides obtectus</name>
    <name type="common">Bean weevil</name>
    <name type="synonym">Bruchus obtectus</name>
    <dbReference type="NCBI Taxonomy" id="200917"/>
    <lineage>
        <taxon>Eukaryota</taxon>
        <taxon>Metazoa</taxon>
        <taxon>Ecdysozoa</taxon>
        <taxon>Arthropoda</taxon>
        <taxon>Hexapoda</taxon>
        <taxon>Insecta</taxon>
        <taxon>Pterygota</taxon>
        <taxon>Neoptera</taxon>
        <taxon>Endopterygota</taxon>
        <taxon>Coleoptera</taxon>
        <taxon>Polyphaga</taxon>
        <taxon>Cucujiformia</taxon>
        <taxon>Chrysomeloidea</taxon>
        <taxon>Chrysomelidae</taxon>
        <taxon>Bruchinae</taxon>
        <taxon>Bruchini</taxon>
        <taxon>Acanthoscelides</taxon>
    </lineage>
</organism>
<dbReference type="GO" id="GO:0008276">
    <property type="term" value="F:protein methyltransferase activity"/>
    <property type="evidence" value="ECO:0007669"/>
    <property type="project" value="UniProtKB-ARBA"/>
</dbReference>
<evidence type="ECO:0000256" key="8">
    <source>
        <dbReference type="ARBA" id="ARBA00023242"/>
    </source>
</evidence>
<dbReference type="EMBL" id="CAKOFQ010007135">
    <property type="protein sequence ID" value="CAH1992098.1"/>
    <property type="molecule type" value="Genomic_DNA"/>
</dbReference>
<dbReference type="Pfam" id="PF21549">
    <property type="entry name" value="PRDM2_PR"/>
    <property type="match status" value="1"/>
</dbReference>
<dbReference type="GO" id="GO:0008170">
    <property type="term" value="F:N-methyltransferase activity"/>
    <property type="evidence" value="ECO:0007669"/>
    <property type="project" value="UniProtKB-ARBA"/>
</dbReference>
<evidence type="ECO:0000256" key="2">
    <source>
        <dbReference type="ARBA" id="ARBA00022723"/>
    </source>
</evidence>
<keyword evidence="5" id="KW-0862">Zinc</keyword>
<dbReference type="GO" id="GO:0010468">
    <property type="term" value="P:regulation of gene expression"/>
    <property type="evidence" value="ECO:0007669"/>
    <property type="project" value="TreeGrafter"/>
</dbReference>
<dbReference type="PROSITE" id="PS50280">
    <property type="entry name" value="SET"/>
    <property type="match status" value="1"/>
</dbReference>
<evidence type="ECO:0000256" key="5">
    <source>
        <dbReference type="ARBA" id="ARBA00022833"/>
    </source>
</evidence>
<dbReference type="OrthoDB" id="8187426at2759"/>
<evidence type="ECO:0000313" key="11">
    <source>
        <dbReference type="Proteomes" id="UP001152888"/>
    </source>
</evidence>
<evidence type="ECO:0000259" key="9">
    <source>
        <dbReference type="PROSITE" id="PS50280"/>
    </source>
</evidence>
<dbReference type="Proteomes" id="UP001152888">
    <property type="component" value="Unassembled WGS sequence"/>
</dbReference>
<keyword evidence="6" id="KW-0805">Transcription regulation</keyword>
<evidence type="ECO:0000256" key="4">
    <source>
        <dbReference type="ARBA" id="ARBA00022771"/>
    </source>
</evidence>
<dbReference type="PANTHER" id="PTHR16515:SF66">
    <property type="entry name" value="C2H2-TYPE DOMAIN-CONTAINING PROTEIN"/>
    <property type="match status" value="1"/>
</dbReference>
<evidence type="ECO:0000313" key="10">
    <source>
        <dbReference type="EMBL" id="CAH1992098.1"/>
    </source>
</evidence>
<evidence type="ECO:0000256" key="7">
    <source>
        <dbReference type="ARBA" id="ARBA00023163"/>
    </source>
</evidence>
<dbReference type="PANTHER" id="PTHR16515">
    <property type="entry name" value="PR DOMAIN ZINC FINGER PROTEIN"/>
    <property type="match status" value="1"/>
</dbReference>
<keyword evidence="7" id="KW-0804">Transcription</keyword>
<evidence type="ECO:0000256" key="3">
    <source>
        <dbReference type="ARBA" id="ARBA00022737"/>
    </source>
</evidence>
<dbReference type="InterPro" id="IPR001214">
    <property type="entry name" value="SET_dom"/>
</dbReference>
<evidence type="ECO:0000256" key="1">
    <source>
        <dbReference type="ARBA" id="ARBA00004123"/>
    </source>
</evidence>
<dbReference type="InterPro" id="IPR046341">
    <property type="entry name" value="SET_dom_sf"/>
</dbReference>
<feature type="domain" description="SET" evidence="9">
    <location>
        <begin position="1"/>
        <end position="93"/>
    </location>
</feature>
<sequence length="189" mass="22338">MDTCESARSLSKCSTNTNCWDWPFELRFRRTPDSLGSVTAAKTDERNSNYLRYVNCARSSAEQNLVAFQYDGKMFYRTCKEICPDEELLVYYGHTFAKTLGIDPKKFYEPDPDKIENYYTCQYCHIGLSTKEYRDSHQRRCRFRPGNIITFDVEKAVICQYCSRLFENYEDGEKHEDECFCNKKSHKKT</sequence>
<dbReference type="GO" id="GO:0008757">
    <property type="term" value="F:S-adenosylmethionine-dependent methyltransferase activity"/>
    <property type="evidence" value="ECO:0007669"/>
    <property type="project" value="UniProtKB-ARBA"/>
</dbReference>
<keyword evidence="11" id="KW-1185">Reference proteome</keyword>
<comment type="subcellular location">
    <subcellularLocation>
        <location evidence="1">Nucleus</location>
    </subcellularLocation>
</comment>
<dbReference type="GO" id="GO:0008270">
    <property type="term" value="F:zinc ion binding"/>
    <property type="evidence" value="ECO:0007669"/>
    <property type="project" value="UniProtKB-KW"/>
</dbReference>
<dbReference type="SUPFAM" id="SSF82199">
    <property type="entry name" value="SET domain"/>
    <property type="match status" value="1"/>
</dbReference>